<name>A0A370X9M0_9GAMM</name>
<gene>
    <name evidence="1" type="ORF">DWU98_03780</name>
</gene>
<reference evidence="1 2" key="1">
    <citation type="submission" date="2018-07" db="EMBL/GenBank/DDBJ databases">
        <title>Dyella monticola sp. nov. and Dyella psychrodurans sp. nov. isolated from monsoon evergreen broad-leaved forest soil of Dinghu Mountain, China.</title>
        <authorList>
            <person name="Gao Z."/>
            <person name="Qiu L."/>
        </authorList>
    </citation>
    <scope>NUCLEOTIDE SEQUENCE [LARGE SCALE GENOMIC DNA]</scope>
    <source>
        <strain evidence="1 2">4G-K06</strain>
    </source>
</reference>
<protein>
    <submittedName>
        <fullName evidence="1">Uncharacterized protein</fullName>
    </submittedName>
</protein>
<accession>A0A370X9M0</accession>
<dbReference type="EMBL" id="QRBE01000001">
    <property type="protein sequence ID" value="RDS85066.1"/>
    <property type="molecule type" value="Genomic_DNA"/>
</dbReference>
<organism evidence="1 2">
    <name type="scientific">Dyella monticola</name>
    <dbReference type="NCBI Taxonomy" id="1927958"/>
    <lineage>
        <taxon>Bacteria</taxon>
        <taxon>Pseudomonadati</taxon>
        <taxon>Pseudomonadota</taxon>
        <taxon>Gammaproteobacteria</taxon>
        <taxon>Lysobacterales</taxon>
        <taxon>Rhodanobacteraceae</taxon>
        <taxon>Dyella</taxon>
    </lineage>
</organism>
<evidence type="ECO:0000313" key="2">
    <source>
        <dbReference type="Proteomes" id="UP000254258"/>
    </source>
</evidence>
<comment type="caution">
    <text evidence="1">The sequence shown here is derived from an EMBL/GenBank/DDBJ whole genome shotgun (WGS) entry which is preliminary data.</text>
</comment>
<evidence type="ECO:0000313" key="1">
    <source>
        <dbReference type="EMBL" id="RDS85066.1"/>
    </source>
</evidence>
<dbReference type="RefSeq" id="WP_115494086.1">
    <property type="nucleotide sequence ID" value="NZ_QRBE01000001.1"/>
</dbReference>
<dbReference type="AlphaFoldDB" id="A0A370X9M0"/>
<sequence>MLVDTGGGGSGGMYWIGKFTAQRLHLKSIACTADGRHPPVVRLPDYQVGLGLPPPGEAPCGAALLVFPQPADSNYDGQLSAGYLTGRTWTFDYPKRRLTFESDVWKPDAVAQRTPLGFPRDADGTQAS</sequence>
<dbReference type="Proteomes" id="UP000254258">
    <property type="component" value="Unassembled WGS sequence"/>
</dbReference>
<proteinExistence type="predicted"/>
<dbReference type="OrthoDB" id="2987847at2"/>
<keyword evidence="2" id="KW-1185">Reference proteome</keyword>